<sequence>MSGLRKKGFKLPVFDEKEDVNMDDVEVVFKGSGVIRSVFAFSGGGRIIIILAKYVILLESAACCSVIARLSNWRKILVEEVVRSRACDYSQVTVTVQKKPGRGDTTLSIYFKDVAGCDEAKEEIVEFVHFPKNPKKYEDLEPKFQKSGDREREAEEGTMATIRRHFYRWLLEFVWLRTDLSFVFDWATGGCDQIKVSNSALVSAFMTELECDYEMLQLSTGPFLERNEEFLIECMDDLSMKQQKFQYYYRNLSRQQAHQ</sequence>
<dbReference type="InterPro" id="IPR050928">
    <property type="entry name" value="ATP-dep_Zn_Metalloprotease"/>
</dbReference>
<reference evidence="8 9" key="1">
    <citation type="journal article" date="2023" name="bioRxiv">
        <title>Genome report: Whole genome sequence and annotation of Penstemon davidsonii.</title>
        <authorList>
            <person name="Ostevik K.L."/>
            <person name="Alabady M."/>
            <person name="Zhang M."/>
            <person name="Rausher M.D."/>
        </authorList>
    </citation>
    <scope>NUCLEOTIDE SEQUENCE [LARGE SCALE GENOMIC DNA]</scope>
    <source>
        <strain evidence="8">DNT005</strain>
        <tissue evidence="8">Whole leaf</tissue>
    </source>
</reference>
<keyword evidence="3" id="KW-0547">Nucleotide-binding</keyword>
<keyword evidence="6" id="KW-0482">Metalloprotease</keyword>
<evidence type="ECO:0000313" key="9">
    <source>
        <dbReference type="Proteomes" id="UP001291926"/>
    </source>
</evidence>
<evidence type="ECO:0000256" key="5">
    <source>
        <dbReference type="ARBA" id="ARBA00022840"/>
    </source>
</evidence>
<keyword evidence="4" id="KW-0862">Zinc</keyword>
<dbReference type="EMBL" id="JAYDYQ010002534">
    <property type="protein sequence ID" value="KAK4484257.1"/>
    <property type="molecule type" value="Genomic_DNA"/>
</dbReference>
<dbReference type="Pfam" id="PF19445">
    <property type="entry name" value="eIF3h_C"/>
    <property type="match status" value="1"/>
</dbReference>
<comment type="cofactor">
    <cofactor evidence="1">
        <name>Zn(2+)</name>
        <dbReference type="ChEBI" id="CHEBI:29105"/>
    </cofactor>
</comment>
<keyword evidence="9" id="KW-1185">Reference proteome</keyword>
<keyword evidence="6" id="KW-0378">Hydrolase</keyword>
<evidence type="ECO:0000256" key="6">
    <source>
        <dbReference type="ARBA" id="ARBA00023049"/>
    </source>
</evidence>
<keyword evidence="2" id="KW-0479">Metal-binding</keyword>
<evidence type="ECO:0000256" key="1">
    <source>
        <dbReference type="ARBA" id="ARBA00001947"/>
    </source>
</evidence>
<accession>A0ABR0D4Q9</accession>
<feature type="domain" description="eIF3h C-terminal" evidence="7">
    <location>
        <begin position="194"/>
        <end position="257"/>
    </location>
</feature>
<protein>
    <recommendedName>
        <fullName evidence="7">eIF3h C-terminal domain-containing protein</fullName>
    </recommendedName>
</protein>
<evidence type="ECO:0000313" key="8">
    <source>
        <dbReference type="EMBL" id="KAK4484257.1"/>
    </source>
</evidence>
<organism evidence="8 9">
    <name type="scientific">Penstemon davidsonii</name>
    <dbReference type="NCBI Taxonomy" id="160366"/>
    <lineage>
        <taxon>Eukaryota</taxon>
        <taxon>Viridiplantae</taxon>
        <taxon>Streptophyta</taxon>
        <taxon>Embryophyta</taxon>
        <taxon>Tracheophyta</taxon>
        <taxon>Spermatophyta</taxon>
        <taxon>Magnoliopsida</taxon>
        <taxon>eudicotyledons</taxon>
        <taxon>Gunneridae</taxon>
        <taxon>Pentapetalae</taxon>
        <taxon>asterids</taxon>
        <taxon>lamiids</taxon>
        <taxon>Lamiales</taxon>
        <taxon>Plantaginaceae</taxon>
        <taxon>Cheloneae</taxon>
        <taxon>Penstemon</taxon>
    </lineage>
</organism>
<evidence type="ECO:0000256" key="4">
    <source>
        <dbReference type="ARBA" id="ARBA00022833"/>
    </source>
</evidence>
<dbReference type="PANTHER" id="PTHR43655">
    <property type="entry name" value="ATP-DEPENDENT PROTEASE"/>
    <property type="match status" value="1"/>
</dbReference>
<keyword evidence="5" id="KW-0067">ATP-binding</keyword>
<keyword evidence="6" id="KW-0645">Protease</keyword>
<proteinExistence type="predicted"/>
<gene>
    <name evidence="8" type="ORF">RD792_011483</name>
</gene>
<dbReference type="Proteomes" id="UP001291926">
    <property type="component" value="Unassembled WGS sequence"/>
</dbReference>
<evidence type="ECO:0000256" key="2">
    <source>
        <dbReference type="ARBA" id="ARBA00022723"/>
    </source>
</evidence>
<evidence type="ECO:0000256" key="3">
    <source>
        <dbReference type="ARBA" id="ARBA00022741"/>
    </source>
</evidence>
<comment type="caution">
    <text evidence="8">The sequence shown here is derived from an EMBL/GenBank/DDBJ whole genome shotgun (WGS) entry which is preliminary data.</text>
</comment>
<dbReference type="InterPro" id="IPR045810">
    <property type="entry name" value="eIF3h_C"/>
</dbReference>
<name>A0ABR0D4Q9_9LAMI</name>
<dbReference type="PANTHER" id="PTHR43655:SF2">
    <property type="entry name" value="AFG3 LIKE MATRIX AAA PEPTIDASE SUBUNIT 2, ISOFORM A"/>
    <property type="match status" value="1"/>
</dbReference>
<evidence type="ECO:0000259" key="7">
    <source>
        <dbReference type="Pfam" id="PF19445"/>
    </source>
</evidence>